<reference evidence="2" key="2">
    <citation type="submission" date="2020-09" db="EMBL/GenBank/DDBJ databases">
        <authorList>
            <person name="Sun Q."/>
            <person name="Zhou Y."/>
        </authorList>
    </citation>
    <scope>NUCLEOTIDE SEQUENCE</scope>
    <source>
        <strain evidence="2">CGMCC 1.15152</strain>
    </source>
</reference>
<evidence type="ECO:0008006" key="4">
    <source>
        <dbReference type="Google" id="ProtNLM"/>
    </source>
</evidence>
<dbReference type="RefSeq" id="WP_188711061.1">
    <property type="nucleotide sequence ID" value="NZ_BMHO01000001.1"/>
</dbReference>
<dbReference type="Proteomes" id="UP000633205">
    <property type="component" value="Unassembled WGS sequence"/>
</dbReference>
<reference evidence="2" key="1">
    <citation type="journal article" date="2014" name="Int. J. Syst. Evol. Microbiol.">
        <title>Complete genome sequence of Corynebacterium casei LMG S-19264T (=DSM 44701T), isolated from a smear-ripened cheese.</title>
        <authorList>
            <consortium name="US DOE Joint Genome Institute (JGI-PGF)"/>
            <person name="Walter F."/>
            <person name="Albersmeier A."/>
            <person name="Kalinowski J."/>
            <person name="Ruckert C."/>
        </authorList>
    </citation>
    <scope>NUCLEOTIDE SEQUENCE</scope>
    <source>
        <strain evidence="2">CGMCC 1.15152</strain>
    </source>
</reference>
<evidence type="ECO:0000256" key="1">
    <source>
        <dbReference type="SAM" id="SignalP"/>
    </source>
</evidence>
<gene>
    <name evidence="2" type="ORF">GCM10010915_08640</name>
</gene>
<sequence>MRRLAILPLLAVVALGGCAQVTQFAGESLGVPVDEVCTTIDDAYESYETMLEKGEVTEQQIESAHADVVAKLEDLADDVGGEIGDVIRSNAEKFADVSGPDSPEAIEAVENLRDSAAAFCD</sequence>
<protein>
    <recommendedName>
        <fullName evidence="4">Lipoprotein</fullName>
    </recommendedName>
</protein>
<feature type="chain" id="PRO_5038393705" description="Lipoprotein" evidence="1">
    <location>
        <begin position="20"/>
        <end position="121"/>
    </location>
</feature>
<accession>A0A916Y4V1</accession>
<organism evidence="2 3">
    <name type="scientific">Microbacterium faecale</name>
    <dbReference type="NCBI Taxonomy" id="1804630"/>
    <lineage>
        <taxon>Bacteria</taxon>
        <taxon>Bacillati</taxon>
        <taxon>Actinomycetota</taxon>
        <taxon>Actinomycetes</taxon>
        <taxon>Micrococcales</taxon>
        <taxon>Microbacteriaceae</taxon>
        <taxon>Microbacterium</taxon>
    </lineage>
</organism>
<evidence type="ECO:0000313" key="3">
    <source>
        <dbReference type="Proteomes" id="UP000633205"/>
    </source>
</evidence>
<dbReference type="PROSITE" id="PS51257">
    <property type="entry name" value="PROKAR_LIPOPROTEIN"/>
    <property type="match status" value="1"/>
</dbReference>
<name>A0A916Y4V1_9MICO</name>
<proteinExistence type="predicted"/>
<dbReference type="EMBL" id="BMHO01000001">
    <property type="protein sequence ID" value="GGD30614.1"/>
    <property type="molecule type" value="Genomic_DNA"/>
</dbReference>
<keyword evidence="1" id="KW-0732">Signal</keyword>
<dbReference type="AlphaFoldDB" id="A0A916Y4V1"/>
<evidence type="ECO:0000313" key="2">
    <source>
        <dbReference type="EMBL" id="GGD30614.1"/>
    </source>
</evidence>
<feature type="signal peptide" evidence="1">
    <location>
        <begin position="1"/>
        <end position="19"/>
    </location>
</feature>
<comment type="caution">
    <text evidence="2">The sequence shown here is derived from an EMBL/GenBank/DDBJ whole genome shotgun (WGS) entry which is preliminary data.</text>
</comment>
<keyword evidence="3" id="KW-1185">Reference proteome</keyword>